<comment type="caution">
    <text evidence="1">The sequence shown here is derived from an EMBL/GenBank/DDBJ whole genome shotgun (WGS) entry which is preliminary data.</text>
</comment>
<evidence type="ECO:0000313" key="2">
    <source>
        <dbReference type="Proteomes" id="UP001064048"/>
    </source>
</evidence>
<dbReference type="Proteomes" id="UP001064048">
    <property type="component" value="Chromosome 7"/>
</dbReference>
<proteinExistence type="predicted"/>
<sequence length="591" mass="67570">MYCDCPDFGRCCFCMPLRRGVLTFGYLNILFSLFMVGVYSYCIHEGSREPTLVYHGSVSMIAAEACLFVYCVEIVFNALLLYGAHMKNVFYLKIFYYFAIVSTVASVLVQLLDSSDMWFRIALETVALTFAGLCLQLYLVILVRSLIKKLAVDGTHVYENQLHQIVTGERKIINGIYDTSTVVPNDAFAIFIVCVDLYFVFGYEVSTYTYGFFRGTFFLTERWLIFVLYAVEIAFIVVLIIGAHLRNHKLMLAYYYYAITTTLAAFASFLFVSIKHVHLTQSSIDLVDVSIMFSGIISQVYLLLLIRSELRKPREALRYVNHLAEAYSIYIVCVNLYFEFDKELSSYDFGFLRGASFIVERWLVFLLYAVEIAFIIVLIIGAHLKKEKLLVAYYYYGITTTLAAFATFFFLTVKYAQTTHSTLFALDLSIMFSAIVSQVYLLLLIRSELRKPREALRYVNHLAEVLDILVASDTISTFYRLSKIVPPNELISYIIMAAFFLIDAIFAIVFIAACHNVSKKLFGRLGIIEVNREEKRATVQMYVVLMTRREMKKLQNLSRNMQLVNKTAEAEALCVSSDPYPNGGHKHNASV</sequence>
<accession>A0ACC0K6V1</accession>
<protein>
    <submittedName>
        <fullName evidence="1">Uncharacterized protein</fullName>
    </submittedName>
</protein>
<dbReference type="EMBL" id="CM046107">
    <property type="protein sequence ID" value="KAI8431980.1"/>
    <property type="molecule type" value="Genomic_DNA"/>
</dbReference>
<gene>
    <name evidence="1" type="ORF">MSG28_004509</name>
</gene>
<evidence type="ECO:0000313" key="1">
    <source>
        <dbReference type="EMBL" id="KAI8431980.1"/>
    </source>
</evidence>
<name>A0ACC0K6V1_CHOFU</name>
<keyword evidence="2" id="KW-1185">Reference proteome</keyword>
<reference evidence="1 2" key="1">
    <citation type="journal article" date="2022" name="Genome Biol. Evol.">
        <title>The Spruce Budworm Genome: Reconstructing the Evolutionary History of Antifreeze Proteins.</title>
        <authorList>
            <person name="Beliveau C."/>
            <person name="Gagne P."/>
            <person name="Picq S."/>
            <person name="Vernygora O."/>
            <person name="Keeling C.I."/>
            <person name="Pinkney K."/>
            <person name="Doucet D."/>
            <person name="Wen F."/>
            <person name="Johnston J.S."/>
            <person name="Maaroufi H."/>
            <person name="Boyle B."/>
            <person name="Laroche J."/>
            <person name="Dewar K."/>
            <person name="Juretic N."/>
            <person name="Blackburn G."/>
            <person name="Nisole A."/>
            <person name="Brunet B."/>
            <person name="Brandao M."/>
            <person name="Lumley L."/>
            <person name="Duan J."/>
            <person name="Quan G."/>
            <person name="Lucarotti C.J."/>
            <person name="Roe A.D."/>
            <person name="Sperling F.A.H."/>
            <person name="Levesque R.C."/>
            <person name="Cusson M."/>
        </authorList>
    </citation>
    <scope>NUCLEOTIDE SEQUENCE [LARGE SCALE GENOMIC DNA]</scope>
    <source>
        <strain evidence="1">Glfc:IPQL:Cfum</strain>
    </source>
</reference>
<organism evidence="1 2">
    <name type="scientific">Choristoneura fumiferana</name>
    <name type="common">Spruce budworm moth</name>
    <name type="synonym">Archips fumiferana</name>
    <dbReference type="NCBI Taxonomy" id="7141"/>
    <lineage>
        <taxon>Eukaryota</taxon>
        <taxon>Metazoa</taxon>
        <taxon>Ecdysozoa</taxon>
        <taxon>Arthropoda</taxon>
        <taxon>Hexapoda</taxon>
        <taxon>Insecta</taxon>
        <taxon>Pterygota</taxon>
        <taxon>Neoptera</taxon>
        <taxon>Endopterygota</taxon>
        <taxon>Lepidoptera</taxon>
        <taxon>Glossata</taxon>
        <taxon>Ditrysia</taxon>
        <taxon>Tortricoidea</taxon>
        <taxon>Tortricidae</taxon>
        <taxon>Tortricinae</taxon>
        <taxon>Choristoneura</taxon>
    </lineage>
</organism>